<organism evidence="4 6">
    <name type="scientific">Legionella birminghamensis</name>
    <dbReference type="NCBI Taxonomy" id="28083"/>
    <lineage>
        <taxon>Bacteria</taxon>
        <taxon>Pseudomonadati</taxon>
        <taxon>Pseudomonadota</taxon>
        <taxon>Gammaproteobacteria</taxon>
        <taxon>Legionellales</taxon>
        <taxon>Legionellaceae</taxon>
        <taxon>Legionella</taxon>
    </lineage>
</organism>
<keyword evidence="1" id="KW-0732">Signal</keyword>
<dbReference type="Pfam" id="PF13539">
    <property type="entry name" value="Peptidase_M15_4"/>
    <property type="match status" value="1"/>
</dbReference>
<reference evidence="4 6" key="2">
    <citation type="submission" date="2018-06" db="EMBL/GenBank/DDBJ databases">
        <authorList>
            <consortium name="Pathogen Informatics"/>
            <person name="Doyle S."/>
        </authorList>
    </citation>
    <scope>NUCLEOTIDE SEQUENCE [LARGE SCALE GENOMIC DNA]</scope>
    <source>
        <strain evidence="4 6">NCTC12437</strain>
    </source>
</reference>
<evidence type="ECO:0000256" key="1">
    <source>
        <dbReference type="SAM" id="SignalP"/>
    </source>
</evidence>
<dbReference type="OrthoDB" id="9799970at2"/>
<evidence type="ECO:0000313" key="5">
    <source>
        <dbReference type="Proteomes" id="UP000054735"/>
    </source>
</evidence>
<dbReference type="Gene3D" id="3.30.1380.10">
    <property type="match status" value="1"/>
</dbReference>
<gene>
    <name evidence="3" type="ORF">Lbir_1055</name>
    <name evidence="4" type="ORF">NCTC12437_00470</name>
</gene>
<dbReference type="EMBL" id="LNXT01000013">
    <property type="protein sequence ID" value="KTC73793.1"/>
    <property type="molecule type" value="Genomic_DNA"/>
</dbReference>
<dbReference type="SUPFAM" id="SSF55166">
    <property type="entry name" value="Hedgehog/DD-peptidase"/>
    <property type="match status" value="1"/>
</dbReference>
<keyword evidence="5" id="KW-1185">Reference proteome</keyword>
<accession>A0A378I6C2</accession>
<reference evidence="3 5" key="1">
    <citation type="submission" date="2015-11" db="EMBL/GenBank/DDBJ databases">
        <title>Genomic analysis of 38 Legionella species identifies large and diverse effector repertoires.</title>
        <authorList>
            <person name="Burstein D."/>
            <person name="Amaro F."/>
            <person name="Zusman T."/>
            <person name="Lifshitz Z."/>
            <person name="Cohen O."/>
            <person name="Gilbert J.A."/>
            <person name="Pupko T."/>
            <person name="Shuman H.A."/>
            <person name="Segal G."/>
        </authorList>
    </citation>
    <scope>NUCLEOTIDE SEQUENCE [LARGE SCALE GENOMIC DNA]</scope>
    <source>
        <strain evidence="3 5">CDC#1407-AL-14</strain>
    </source>
</reference>
<proteinExistence type="predicted"/>
<dbReference type="InterPro" id="IPR039561">
    <property type="entry name" value="Peptidase_M15C"/>
</dbReference>
<name>A0A378I6C2_9GAMM</name>
<dbReference type="EMBL" id="UGNW01000001">
    <property type="protein sequence ID" value="STX30709.1"/>
    <property type="molecule type" value="Genomic_DNA"/>
</dbReference>
<dbReference type="RefSeq" id="WP_058523148.1">
    <property type="nucleotide sequence ID" value="NZ_CAAAHV010000037.1"/>
</dbReference>
<dbReference type="GO" id="GO:0008233">
    <property type="term" value="F:peptidase activity"/>
    <property type="evidence" value="ECO:0007669"/>
    <property type="project" value="InterPro"/>
</dbReference>
<evidence type="ECO:0000313" key="3">
    <source>
        <dbReference type="EMBL" id="KTC73793.1"/>
    </source>
</evidence>
<evidence type="ECO:0000259" key="2">
    <source>
        <dbReference type="Pfam" id="PF13539"/>
    </source>
</evidence>
<sequence>MIRPLVFFLSLAIFLSNLVQANTYKSSIKPIPQSIQKKMKQYTWHPGCPVPINQLVLVTLPYWGFDQKTHFGQLIVHQEIAAEVLSIFNTLYKEKYPIQQMRLMEDFEGNDELAMQANNTSSFNCREVTNQPGIFSQHSYGRAIDINPLINPYVKAGIILPQQAAPFADRAQPYPGKITINTPFYQLFKLRDWDWGGSWFDLQDYQHFEKRANGEKRNPYGYFTQLRSGLHRQGSQ</sequence>
<evidence type="ECO:0000313" key="6">
    <source>
        <dbReference type="Proteomes" id="UP000255066"/>
    </source>
</evidence>
<feature type="chain" id="PRO_5016739764" evidence="1">
    <location>
        <begin position="22"/>
        <end position="236"/>
    </location>
</feature>
<feature type="domain" description="Peptidase M15C" evidence="2">
    <location>
        <begin position="130"/>
        <end position="210"/>
    </location>
</feature>
<evidence type="ECO:0000313" key="4">
    <source>
        <dbReference type="EMBL" id="STX30709.1"/>
    </source>
</evidence>
<dbReference type="CDD" id="cd14845">
    <property type="entry name" value="L-Ala-D-Glu_peptidase_like"/>
    <property type="match status" value="1"/>
</dbReference>
<feature type="signal peptide" evidence="1">
    <location>
        <begin position="1"/>
        <end position="21"/>
    </location>
</feature>
<dbReference type="STRING" id="28083.Lbir_1055"/>
<dbReference type="Proteomes" id="UP000255066">
    <property type="component" value="Unassembled WGS sequence"/>
</dbReference>
<dbReference type="Proteomes" id="UP000054735">
    <property type="component" value="Unassembled WGS sequence"/>
</dbReference>
<dbReference type="AlphaFoldDB" id="A0A378I6C2"/>
<protein>
    <submittedName>
        <fullName evidence="4">Uncharacterized protein conserved in bacteria</fullName>
    </submittedName>
</protein>
<dbReference type="InterPro" id="IPR009045">
    <property type="entry name" value="Zn_M74/Hedgehog-like"/>
</dbReference>